<feature type="signal peptide" evidence="1">
    <location>
        <begin position="1"/>
        <end position="27"/>
    </location>
</feature>
<reference evidence="3" key="1">
    <citation type="journal article" date="2019" name="Int. J. Syst. Evol. Microbiol.">
        <title>The Global Catalogue of Microorganisms (GCM) 10K type strain sequencing project: providing services to taxonomists for standard genome sequencing and annotation.</title>
        <authorList>
            <consortium name="The Broad Institute Genomics Platform"/>
            <consortium name="The Broad Institute Genome Sequencing Center for Infectious Disease"/>
            <person name="Wu L."/>
            <person name="Ma J."/>
        </authorList>
    </citation>
    <scope>NUCLEOTIDE SEQUENCE [LARGE SCALE GENOMIC DNA]</scope>
    <source>
        <strain evidence="3">CGMCC 1.12477</strain>
    </source>
</reference>
<organism evidence="2 3">
    <name type="scientific">Nocardioides aestuarii</name>
    <dbReference type="NCBI Taxonomy" id="252231"/>
    <lineage>
        <taxon>Bacteria</taxon>
        <taxon>Bacillati</taxon>
        <taxon>Actinomycetota</taxon>
        <taxon>Actinomycetes</taxon>
        <taxon>Propionibacteriales</taxon>
        <taxon>Nocardioidaceae</taxon>
        <taxon>Nocardioides</taxon>
    </lineage>
</organism>
<keyword evidence="1" id="KW-0732">Signal</keyword>
<evidence type="ECO:0000313" key="2">
    <source>
        <dbReference type="EMBL" id="MFD1948067.1"/>
    </source>
</evidence>
<dbReference type="RefSeq" id="WP_343919756.1">
    <property type="nucleotide sequence ID" value="NZ_BAAAJT010000002.1"/>
</dbReference>
<gene>
    <name evidence="2" type="ORF">ACFSDE_14800</name>
</gene>
<sequence length="82" mass="8486">MHTTLLRAAAAAGAAALLVLTPGPASAAGEPADEASCLARVFQAQAVEAPRTVAARILEIREFYLGDDAFGQVLQPLAHDRC</sequence>
<protein>
    <submittedName>
        <fullName evidence="2">Uncharacterized protein</fullName>
    </submittedName>
</protein>
<evidence type="ECO:0000256" key="1">
    <source>
        <dbReference type="SAM" id="SignalP"/>
    </source>
</evidence>
<accession>A0ABW4TR98</accession>
<comment type="caution">
    <text evidence="2">The sequence shown here is derived from an EMBL/GenBank/DDBJ whole genome shotgun (WGS) entry which is preliminary data.</text>
</comment>
<feature type="chain" id="PRO_5046676160" evidence="1">
    <location>
        <begin position="28"/>
        <end position="82"/>
    </location>
</feature>
<name>A0ABW4TR98_9ACTN</name>
<keyword evidence="3" id="KW-1185">Reference proteome</keyword>
<dbReference type="EMBL" id="JBHUGD010000003">
    <property type="protein sequence ID" value="MFD1948067.1"/>
    <property type="molecule type" value="Genomic_DNA"/>
</dbReference>
<proteinExistence type="predicted"/>
<dbReference type="Proteomes" id="UP001597351">
    <property type="component" value="Unassembled WGS sequence"/>
</dbReference>
<evidence type="ECO:0000313" key="3">
    <source>
        <dbReference type="Proteomes" id="UP001597351"/>
    </source>
</evidence>